<dbReference type="Gene3D" id="6.10.140.1320">
    <property type="match status" value="1"/>
</dbReference>
<keyword evidence="2 6" id="KW-0812">Transmembrane</keyword>
<dbReference type="PROSITE" id="PS51503">
    <property type="entry name" value="HIG1"/>
    <property type="match status" value="1"/>
</dbReference>
<evidence type="ECO:0000313" key="8">
    <source>
        <dbReference type="EMBL" id="MBY07766.1"/>
    </source>
</evidence>
<keyword evidence="4 6" id="KW-0472">Membrane</keyword>
<evidence type="ECO:0000256" key="6">
    <source>
        <dbReference type="SAM" id="Phobius"/>
    </source>
</evidence>
<feature type="transmembrane region" description="Helical" evidence="6">
    <location>
        <begin position="77"/>
        <end position="96"/>
    </location>
</feature>
<dbReference type="PANTHER" id="PTHR12297:SF18">
    <property type="entry name" value="HIG1 DOMAIN FAMILY MEMBER 2A"/>
    <property type="match status" value="1"/>
</dbReference>
<evidence type="ECO:0000256" key="5">
    <source>
        <dbReference type="SAM" id="MobiDB-lite"/>
    </source>
</evidence>
<protein>
    <submittedName>
        <fullName evidence="8">Putative induced by hypoxia</fullName>
    </submittedName>
</protein>
<comment type="subcellular location">
    <subcellularLocation>
        <location evidence="1">Mitochondrion membrane</location>
    </subcellularLocation>
</comment>
<feature type="region of interest" description="Disordered" evidence="5">
    <location>
        <begin position="1"/>
        <end position="21"/>
    </location>
</feature>
<dbReference type="GO" id="GO:0031966">
    <property type="term" value="C:mitochondrial membrane"/>
    <property type="evidence" value="ECO:0007669"/>
    <property type="project" value="UniProtKB-SubCell"/>
</dbReference>
<dbReference type="EMBL" id="GGLE01003640">
    <property type="protein sequence ID" value="MBY07766.1"/>
    <property type="molecule type" value="Transcribed_RNA"/>
</dbReference>
<accession>A0A2R5LE53</accession>
<dbReference type="GO" id="GO:0097250">
    <property type="term" value="P:mitochondrial respirasome assembly"/>
    <property type="evidence" value="ECO:0007669"/>
    <property type="project" value="TreeGrafter"/>
</dbReference>
<name>A0A2R5LE53_9ACAR</name>
<feature type="transmembrane region" description="Helical" evidence="6">
    <location>
        <begin position="42"/>
        <end position="61"/>
    </location>
</feature>
<evidence type="ECO:0000256" key="2">
    <source>
        <dbReference type="ARBA" id="ARBA00022692"/>
    </source>
</evidence>
<feature type="domain" description="HIG1" evidence="7">
    <location>
        <begin position="14"/>
        <end position="102"/>
    </location>
</feature>
<evidence type="ECO:0000256" key="1">
    <source>
        <dbReference type="ARBA" id="ARBA00004325"/>
    </source>
</evidence>
<reference evidence="8" key="1">
    <citation type="submission" date="2018-03" db="EMBL/GenBank/DDBJ databases">
        <title>The relapsing fever spirochete Borrelia turicatae persists in the highly oxidative environment of its soft-bodied tick vector.</title>
        <authorList>
            <person name="Bourret T.J."/>
            <person name="Boyle W.K."/>
            <person name="Valenzuela J.G."/>
            <person name="Oliveira F."/>
            <person name="Lopez J.E."/>
        </authorList>
    </citation>
    <scope>NUCLEOTIDE SEQUENCE</scope>
    <source>
        <strain evidence="8">Kansas strain/isolate</strain>
        <tissue evidence="8">Salivary glands</tissue>
    </source>
</reference>
<dbReference type="InterPro" id="IPR050355">
    <property type="entry name" value="RCF1"/>
</dbReference>
<evidence type="ECO:0000256" key="3">
    <source>
        <dbReference type="ARBA" id="ARBA00022989"/>
    </source>
</evidence>
<proteinExistence type="predicted"/>
<sequence length="102" mass="11108">MADEDASASSDNLEWVPSPSPRYQDTVTFKDKLSSKVLSNPFVPIGLIATVSCLVMGLNAMRTNQPVRSQMMMRGRVLAQGFTIAAILVGIMMSASSRKKEQ</sequence>
<evidence type="ECO:0000256" key="4">
    <source>
        <dbReference type="ARBA" id="ARBA00023136"/>
    </source>
</evidence>
<organism evidence="8">
    <name type="scientific">Ornithodoros turicata</name>
    <dbReference type="NCBI Taxonomy" id="34597"/>
    <lineage>
        <taxon>Eukaryota</taxon>
        <taxon>Metazoa</taxon>
        <taxon>Ecdysozoa</taxon>
        <taxon>Arthropoda</taxon>
        <taxon>Chelicerata</taxon>
        <taxon>Arachnida</taxon>
        <taxon>Acari</taxon>
        <taxon>Parasitiformes</taxon>
        <taxon>Ixodida</taxon>
        <taxon>Ixodoidea</taxon>
        <taxon>Argasidae</taxon>
        <taxon>Ornithodorinae</taxon>
        <taxon>Ornithodoros</taxon>
    </lineage>
</organism>
<dbReference type="PANTHER" id="PTHR12297">
    <property type="entry name" value="HYPOXIA-INDUCBILE GENE 1 HIG1 -RELATED"/>
    <property type="match status" value="1"/>
</dbReference>
<evidence type="ECO:0000259" key="7">
    <source>
        <dbReference type="PROSITE" id="PS51503"/>
    </source>
</evidence>
<dbReference type="InterPro" id="IPR007667">
    <property type="entry name" value="Hypoxia_induced_domain"/>
</dbReference>
<dbReference type="Pfam" id="PF04588">
    <property type="entry name" value="HIG_1_N"/>
    <property type="match status" value="1"/>
</dbReference>
<keyword evidence="3 6" id="KW-1133">Transmembrane helix</keyword>
<dbReference type="AlphaFoldDB" id="A0A2R5LE53"/>